<dbReference type="RefSeq" id="WP_192509443.1">
    <property type="nucleotide sequence ID" value="NZ_AQGV01000015.1"/>
</dbReference>
<gene>
    <name evidence="1" type="ORF">PAUR_b0308</name>
</gene>
<keyword evidence="2" id="KW-1185">Reference proteome</keyword>
<evidence type="ECO:0000313" key="2">
    <source>
        <dbReference type="Proteomes" id="UP000615755"/>
    </source>
</evidence>
<sequence length="502" mass="56992">MYAQIEKPKGHKGRAVASTVTQKKSNVKQGFGFVDNRPETIIQRAPMNVEVTWGVTHLVKKTDGSLLGRGNYTDNEIGKKGELISGEKLLIDDDKIFRSRRGANQENTVNRERNNNSVPTTIWYHVLNSRNEDVAAQKLYIRSGTFTKSDKSDNFGAKHPLNETQVKDTRATSKYGQAAEEALGSYDLDVEIEELLSQVRAAPTKVFFDNRPEFNNWTPEDLQTLPIENIIDKETQMLDTHVPLYHGQNLSHWANTYFINAFMQKAYTDPELTDKIWLRNPFDSQKLRFQSVADRAKYLSDSGEQLDVSSGKTDNDPNKARVLLSTNPSLMQNSDEDAMESTADFVYSNMSVLKPSETNALTSLFEKINQKELGEKYTLEIDSLVQEHLSMENTRGVLFQILIPHHEVRDLVYISGKNGVRDQSNLDSLKTLIGMQLGTKDNPVNKNTLQARILMDPLMDPRRKTGVKIIPYFDKKPEVQRAIRVVMKSIDQMVSALLRSFE</sequence>
<organism evidence="1 2">
    <name type="scientific">Pseudoalteromonas aurantia 208</name>
    <dbReference type="NCBI Taxonomy" id="1314867"/>
    <lineage>
        <taxon>Bacteria</taxon>
        <taxon>Pseudomonadati</taxon>
        <taxon>Pseudomonadota</taxon>
        <taxon>Gammaproteobacteria</taxon>
        <taxon>Alteromonadales</taxon>
        <taxon>Pseudoalteromonadaceae</taxon>
        <taxon>Pseudoalteromonas</taxon>
    </lineage>
</organism>
<comment type="caution">
    <text evidence="1">The sequence shown here is derived from an EMBL/GenBank/DDBJ whole genome shotgun (WGS) entry which is preliminary data.</text>
</comment>
<proteinExistence type="predicted"/>
<dbReference type="EMBL" id="AQGV01000015">
    <property type="protein sequence ID" value="MBE0370308.1"/>
    <property type="molecule type" value="Genomic_DNA"/>
</dbReference>
<accession>A0ABR9EKR1</accession>
<dbReference type="Proteomes" id="UP000615755">
    <property type="component" value="Unassembled WGS sequence"/>
</dbReference>
<name>A0ABR9EKR1_9GAMM</name>
<protein>
    <submittedName>
        <fullName evidence="1">Uncharacterized protein</fullName>
    </submittedName>
</protein>
<reference evidence="1 2" key="1">
    <citation type="submission" date="2015-03" db="EMBL/GenBank/DDBJ databases">
        <title>Genome sequence of Pseudoalteromonas aurantia.</title>
        <authorList>
            <person name="Xie B.-B."/>
            <person name="Rong J.-C."/>
            <person name="Qin Q.-L."/>
            <person name="Zhang Y.-Z."/>
        </authorList>
    </citation>
    <scope>NUCLEOTIDE SEQUENCE [LARGE SCALE GENOMIC DNA]</scope>
    <source>
        <strain evidence="1 2">208</strain>
    </source>
</reference>
<evidence type="ECO:0000313" key="1">
    <source>
        <dbReference type="EMBL" id="MBE0370308.1"/>
    </source>
</evidence>